<protein>
    <recommendedName>
        <fullName evidence="4">Transmembrane protein 141</fullName>
    </recommendedName>
</protein>
<gene>
    <name evidence="2" type="ORF">QTO34_004922</name>
</gene>
<dbReference type="InterPro" id="IPR026788">
    <property type="entry name" value="Tmem141"/>
</dbReference>
<organism evidence="2 3">
    <name type="scientific">Cnephaeus nilssonii</name>
    <name type="common">Northern bat</name>
    <name type="synonym">Eptesicus nilssonii</name>
    <dbReference type="NCBI Taxonomy" id="3371016"/>
    <lineage>
        <taxon>Eukaryota</taxon>
        <taxon>Metazoa</taxon>
        <taxon>Chordata</taxon>
        <taxon>Craniata</taxon>
        <taxon>Vertebrata</taxon>
        <taxon>Euteleostomi</taxon>
        <taxon>Mammalia</taxon>
        <taxon>Eutheria</taxon>
        <taxon>Laurasiatheria</taxon>
        <taxon>Chiroptera</taxon>
        <taxon>Yangochiroptera</taxon>
        <taxon>Vespertilionidae</taxon>
        <taxon>Cnephaeus</taxon>
    </lineage>
</organism>
<dbReference type="PANTHER" id="PTHR47229">
    <property type="entry name" value="TRANSMEMBRANE PROTEIN 141"/>
    <property type="match status" value="1"/>
</dbReference>
<accession>A0AA40HME8</accession>
<dbReference type="InterPro" id="IPR038259">
    <property type="entry name" value="Tmem141_sf"/>
</dbReference>
<keyword evidence="3" id="KW-1185">Reference proteome</keyword>
<dbReference type="Proteomes" id="UP001177744">
    <property type="component" value="Unassembled WGS sequence"/>
</dbReference>
<evidence type="ECO:0000313" key="3">
    <source>
        <dbReference type="Proteomes" id="UP001177744"/>
    </source>
</evidence>
<evidence type="ECO:0000256" key="1">
    <source>
        <dbReference type="SAM" id="MobiDB-lite"/>
    </source>
</evidence>
<sequence length="174" mass="18581">MPAPARTGRPGPTSHGEPGLSRVDDAVAAKHPGLGEYAACQSRAFVKGLVSFVTGTGGALGLQMFIQRKLKYPFQWNVLVASQAPMASYWVTRVETQKCSDLWLFLETGKLPADMGAGERPGRGRRELCLVPEVEAGKPGAGGQAGQGLPPPACVPSRHFLEKEWVQQMELGAL</sequence>
<reference evidence="2" key="1">
    <citation type="submission" date="2023-06" db="EMBL/GenBank/DDBJ databases">
        <title>Reference genome for the Northern bat (Eptesicus nilssonii), a most northern bat species.</title>
        <authorList>
            <person name="Laine V.N."/>
            <person name="Pulliainen A.T."/>
            <person name="Lilley T.M."/>
        </authorList>
    </citation>
    <scope>NUCLEOTIDE SEQUENCE</scope>
    <source>
        <strain evidence="2">BLF_Eptnil</strain>
        <tissue evidence="2">Kidney</tissue>
    </source>
</reference>
<evidence type="ECO:0000313" key="2">
    <source>
        <dbReference type="EMBL" id="KAK1333924.1"/>
    </source>
</evidence>
<dbReference type="EMBL" id="JAULJE010000015">
    <property type="protein sequence ID" value="KAK1333924.1"/>
    <property type="molecule type" value="Genomic_DNA"/>
</dbReference>
<proteinExistence type="predicted"/>
<dbReference type="Pfam" id="PF15110">
    <property type="entry name" value="TMEM141"/>
    <property type="match status" value="1"/>
</dbReference>
<dbReference type="Gene3D" id="1.10.3350.20">
    <property type="entry name" value="Tmem141 protein family"/>
    <property type="match status" value="1"/>
</dbReference>
<feature type="region of interest" description="Disordered" evidence="1">
    <location>
        <begin position="1"/>
        <end position="21"/>
    </location>
</feature>
<dbReference type="PANTHER" id="PTHR47229:SF1">
    <property type="entry name" value="TRANSMEMBRANE PROTEIN 141"/>
    <property type="match status" value="1"/>
</dbReference>
<evidence type="ECO:0008006" key="4">
    <source>
        <dbReference type="Google" id="ProtNLM"/>
    </source>
</evidence>
<dbReference type="AlphaFoldDB" id="A0AA40HME8"/>
<comment type="caution">
    <text evidence="2">The sequence shown here is derived from an EMBL/GenBank/DDBJ whole genome shotgun (WGS) entry which is preliminary data.</text>
</comment>
<name>A0AA40HME8_CNENI</name>